<organism evidence="2">
    <name type="scientific">freshwater metagenome</name>
    <dbReference type="NCBI Taxonomy" id="449393"/>
    <lineage>
        <taxon>unclassified sequences</taxon>
        <taxon>metagenomes</taxon>
        <taxon>ecological metagenomes</taxon>
    </lineage>
</organism>
<name>A0A6J6YUV4_9ZZZZ</name>
<proteinExistence type="predicted"/>
<evidence type="ECO:0000256" key="1">
    <source>
        <dbReference type="SAM" id="MobiDB-lite"/>
    </source>
</evidence>
<accession>A0A6J6YUV4</accession>
<gene>
    <name evidence="2" type="ORF">UFOPK3026_01251</name>
</gene>
<sequence length="268" mass="28775">MVSPIVLVITRNTTASAVVETIVPMPTDPRSTTRVITVKIIRPKTSSATAAPRTIRASTVASARKSPNTRAVMPMLVAVSAAPKNNEGIISLPNKTPVPIPKTIGAKTPIKPTNKEARPTFFNSTTSVSRPTWSNKIITPSSDITYKISLAFTKPRTELPIKIPAKISPITAGIASRSETSAAILATIKIIAKSSNTRLISRPPFALVAAELAKKYTKSIFTMRLTIRVLCCGSFNSLCKLRADCELLHCKVVTHGLLGSKSARLFEC</sequence>
<protein>
    <submittedName>
        <fullName evidence="2">Unannotated protein</fullName>
    </submittedName>
</protein>
<dbReference type="EMBL" id="CAFAAP010000214">
    <property type="protein sequence ID" value="CAB4813262.1"/>
    <property type="molecule type" value="Genomic_DNA"/>
</dbReference>
<dbReference type="AlphaFoldDB" id="A0A6J6YUV4"/>
<reference evidence="2" key="1">
    <citation type="submission" date="2020-05" db="EMBL/GenBank/DDBJ databases">
        <authorList>
            <person name="Chiriac C."/>
            <person name="Salcher M."/>
            <person name="Ghai R."/>
            <person name="Kavagutti S V."/>
        </authorList>
    </citation>
    <scope>NUCLEOTIDE SEQUENCE</scope>
</reference>
<evidence type="ECO:0000313" key="2">
    <source>
        <dbReference type="EMBL" id="CAB4813262.1"/>
    </source>
</evidence>
<feature type="region of interest" description="Disordered" evidence="1">
    <location>
        <begin position="101"/>
        <end position="125"/>
    </location>
</feature>